<organism evidence="1 2">
    <name type="scientific">Araneus ventricosus</name>
    <name type="common">Orbweaver spider</name>
    <name type="synonym">Epeira ventricosa</name>
    <dbReference type="NCBI Taxonomy" id="182803"/>
    <lineage>
        <taxon>Eukaryota</taxon>
        <taxon>Metazoa</taxon>
        <taxon>Ecdysozoa</taxon>
        <taxon>Arthropoda</taxon>
        <taxon>Chelicerata</taxon>
        <taxon>Arachnida</taxon>
        <taxon>Araneae</taxon>
        <taxon>Araneomorphae</taxon>
        <taxon>Entelegynae</taxon>
        <taxon>Araneoidea</taxon>
        <taxon>Araneidae</taxon>
        <taxon>Araneus</taxon>
    </lineage>
</organism>
<reference evidence="1 2" key="1">
    <citation type="journal article" date="2019" name="Sci. Rep.">
        <title>Orb-weaving spider Araneus ventricosus genome elucidates the spidroin gene catalogue.</title>
        <authorList>
            <person name="Kono N."/>
            <person name="Nakamura H."/>
            <person name="Ohtoshi R."/>
            <person name="Moran D.A.P."/>
            <person name="Shinohara A."/>
            <person name="Yoshida Y."/>
            <person name="Fujiwara M."/>
            <person name="Mori M."/>
            <person name="Tomita M."/>
            <person name="Arakawa K."/>
        </authorList>
    </citation>
    <scope>NUCLEOTIDE SEQUENCE [LARGE SCALE GENOMIC DNA]</scope>
</reference>
<dbReference type="AlphaFoldDB" id="A0A4Y2HN64"/>
<evidence type="ECO:0000313" key="2">
    <source>
        <dbReference type="Proteomes" id="UP000499080"/>
    </source>
</evidence>
<sequence length="127" mass="14449">MVNLQHLGLNVDGKLLNSRDRRSQKRLVWKNPQKSAVELTVILNAGHRGISIRTMRRELKAMNLNSRRAQENHLFRRLTTNNIPNLLSSIKIGMLCSGEMSFDLMGQDLAYYRTMGSSGLEGNLTEH</sequence>
<accession>A0A4Y2HN64</accession>
<keyword evidence="2" id="KW-1185">Reference proteome</keyword>
<protein>
    <recommendedName>
        <fullName evidence="3">Transposase Tc1-like domain-containing protein</fullName>
    </recommendedName>
</protein>
<comment type="caution">
    <text evidence="1">The sequence shown here is derived from an EMBL/GenBank/DDBJ whole genome shotgun (WGS) entry which is preliminary data.</text>
</comment>
<dbReference type="Proteomes" id="UP000499080">
    <property type="component" value="Unassembled WGS sequence"/>
</dbReference>
<evidence type="ECO:0000313" key="1">
    <source>
        <dbReference type="EMBL" id="GBM66817.1"/>
    </source>
</evidence>
<proteinExistence type="predicted"/>
<dbReference type="EMBL" id="BGPR01182451">
    <property type="protein sequence ID" value="GBM66817.1"/>
    <property type="molecule type" value="Genomic_DNA"/>
</dbReference>
<name>A0A4Y2HN64_ARAVE</name>
<evidence type="ECO:0008006" key="3">
    <source>
        <dbReference type="Google" id="ProtNLM"/>
    </source>
</evidence>
<gene>
    <name evidence="1" type="ORF">AVEN_43061_1</name>
</gene>